<comment type="function">
    <text evidence="12">Catalyzes the oxidation of 5,10-methylenetetrahydrofolate to 5,10-methenyltetrahydrofolate and then the hydrolysis of 5,10-methenyltetrahydrofolate to 10-formyltetrahydrofolate.</text>
</comment>
<dbReference type="InterPro" id="IPR020631">
    <property type="entry name" value="THF_DH/CycHdrlase_NAD-bd_dom"/>
</dbReference>
<dbReference type="PROSITE" id="PS00766">
    <property type="entry name" value="THF_DHG_CYH_1"/>
    <property type="match status" value="1"/>
</dbReference>
<dbReference type="InterPro" id="IPR020630">
    <property type="entry name" value="THF_DH/CycHdrlase_cat_dom"/>
</dbReference>
<keyword evidence="3 12" id="KW-0554">One-carbon metabolism</keyword>
<dbReference type="AlphaFoldDB" id="A0A370L329"/>
<comment type="similarity">
    <text evidence="12">Belongs to the tetrahydrofolate dehydrogenase/cyclohydrolase family.</text>
</comment>
<dbReference type="EC" id="1.5.1.5" evidence="12"/>
<dbReference type="FunFam" id="3.40.50.10860:FF:000005">
    <property type="entry name" value="C-1-tetrahydrofolate synthase, cytoplasmic, putative"/>
    <property type="match status" value="1"/>
</dbReference>
<keyword evidence="8 12" id="KW-0560">Oxidoreductase</keyword>
<comment type="subunit">
    <text evidence="2 12">Homodimer.</text>
</comment>
<dbReference type="CDD" id="cd01080">
    <property type="entry name" value="NAD_bind_m-THF_DH_Cyclohyd"/>
    <property type="match status" value="1"/>
</dbReference>
<name>A0A370L329_9HYPH</name>
<comment type="catalytic activity">
    <reaction evidence="12">
        <text>(6R)-5,10-methenyltetrahydrofolate + H2O = (6R)-10-formyltetrahydrofolate + H(+)</text>
        <dbReference type="Rhea" id="RHEA:23700"/>
        <dbReference type="ChEBI" id="CHEBI:15377"/>
        <dbReference type="ChEBI" id="CHEBI:15378"/>
        <dbReference type="ChEBI" id="CHEBI:57455"/>
        <dbReference type="ChEBI" id="CHEBI:195366"/>
        <dbReference type="EC" id="3.5.4.9"/>
    </reaction>
</comment>
<dbReference type="GO" id="GO:0005829">
    <property type="term" value="C:cytosol"/>
    <property type="evidence" value="ECO:0007669"/>
    <property type="project" value="TreeGrafter"/>
</dbReference>
<comment type="caution">
    <text evidence="12">Lacks conserved residue(s) required for the propagation of feature annotation.</text>
</comment>
<evidence type="ECO:0000256" key="12">
    <source>
        <dbReference type="HAMAP-Rule" id="MF_01576"/>
    </source>
</evidence>
<feature type="binding site" evidence="12">
    <location>
        <position position="234"/>
    </location>
    <ligand>
        <name>NADP(+)</name>
        <dbReference type="ChEBI" id="CHEBI:58349"/>
    </ligand>
</feature>
<keyword evidence="5 12" id="KW-0658">Purine biosynthesis</keyword>
<evidence type="ECO:0000313" key="15">
    <source>
        <dbReference type="EMBL" id="RDJ22632.1"/>
    </source>
</evidence>
<dbReference type="FunFam" id="3.40.50.720:FF:000006">
    <property type="entry name" value="Bifunctional protein FolD"/>
    <property type="match status" value="1"/>
</dbReference>
<dbReference type="Pfam" id="PF00763">
    <property type="entry name" value="THF_DHG_CYH"/>
    <property type="match status" value="1"/>
</dbReference>
<dbReference type="SUPFAM" id="SSF51735">
    <property type="entry name" value="NAD(P)-binding Rossmann-fold domains"/>
    <property type="match status" value="1"/>
</dbReference>
<evidence type="ECO:0000256" key="6">
    <source>
        <dbReference type="ARBA" id="ARBA00022801"/>
    </source>
</evidence>
<comment type="pathway">
    <text evidence="1 12">One-carbon metabolism; tetrahydrofolate interconversion.</text>
</comment>
<dbReference type="PANTHER" id="PTHR48099">
    <property type="entry name" value="C-1-TETRAHYDROFOLATE SYNTHASE, CYTOPLASMIC-RELATED"/>
    <property type="match status" value="1"/>
</dbReference>
<keyword evidence="7 12" id="KW-0521">NADP</keyword>
<dbReference type="PRINTS" id="PR00085">
    <property type="entry name" value="THFDHDRGNASE"/>
</dbReference>
<evidence type="ECO:0000256" key="8">
    <source>
        <dbReference type="ARBA" id="ARBA00023002"/>
    </source>
</evidence>
<keyword evidence="4 12" id="KW-0028">Amino-acid biosynthesis</keyword>
<dbReference type="GO" id="GO:0009086">
    <property type="term" value="P:methionine biosynthetic process"/>
    <property type="evidence" value="ECO:0007669"/>
    <property type="project" value="UniProtKB-KW"/>
</dbReference>
<dbReference type="UniPathway" id="UPA00193"/>
<dbReference type="PROSITE" id="PS00767">
    <property type="entry name" value="THF_DHG_CYH_2"/>
    <property type="match status" value="1"/>
</dbReference>
<keyword evidence="11 12" id="KW-0511">Multifunctional enzyme</keyword>
<comment type="caution">
    <text evidence="15">The sequence shown here is derived from an EMBL/GenBank/DDBJ whole genome shotgun (WGS) entry which is preliminary data.</text>
</comment>
<feature type="binding site" evidence="12">
    <location>
        <begin position="168"/>
        <end position="170"/>
    </location>
    <ligand>
        <name>NADP(+)</name>
        <dbReference type="ChEBI" id="CHEBI:58349"/>
    </ligand>
</feature>
<accession>A0A370L329</accession>
<dbReference type="NCBIfam" id="NF010785">
    <property type="entry name" value="PRK14188.1"/>
    <property type="match status" value="1"/>
</dbReference>
<dbReference type="InterPro" id="IPR000672">
    <property type="entry name" value="THF_DH/CycHdrlase"/>
</dbReference>
<evidence type="ECO:0000256" key="2">
    <source>
        <dbReference type="ARBA" id="ARBA00011738"/>
    </source>
</evidence>
<dbReference type="SUPFAM" id="SSF53223">
    <property type="entry name" value="Aminoacid dehydrogenase-like, N-terminal domain"/>
    <property type="match status" value="1"/>
</dbReference>
<evidence type="ECO:0000256" key="11">
    <source>
        <dbReference type="ARBA" id="ARBA00023268"/>
    </source>
</evidence>
<evidence type="ECO:0000256" key="3">
    <source>
        <dbReference type="ARBA" id="ARBA00022563"/>
    </source>
</evidence>
<dbReference type="RefSeq" id="WP_114830961.1">
    <property type="nucleotide sequence ID" value="NZ_QQTO01000005.1"/>
</dbReference>
<dbReference type="EMBL" id="QQTP01000010">
    <property type="protein sequence ID" value="RDJ22632.1"/>
    <property type="molecule type" value="Genomic_DNA"/>
</dbReference>
<dbReference type="Pfam" id="PF02882">
    <property type="entry name" value="THF_DHG_CYH_C"/>
    <property type="match status" value="1"/>
</dbReference>
<keyword evidence="10 12" id="KW-0486">Methionine biosynthesis</keyword>
<dbReference type="InterPro" id="IPR046346">
    <property type="entry name" value="Aminoacid_DH-like_N_sf"/>
</dbReference>
<dbReference type="GO" id="GO:0006164">
    <property type="term" value="P:purine nucleotide biosynthetic process"/>
    <property type="evidence" value="ECO:0007669"/>
    <property type="project" value="UniProtKB-KW"/>
</dbReference>
<dbReference type="EC" id="3.5.4.9" evidence="12"/>
<evidence type="ECO:0000256" key="10">
    <source>
        <dbReference type="ARBA" id="ARBA00023167"/>
    </source>
</evidence>
<organism evidence="15 16">
    <name type="scientific">Bosea caraganae</name>
    <dbReference type="NCBI Taxonomy" id="2763117"/>
    <lineage>
        <taxon>Bacteria</taxon>
        <taxon>Pseudomonadati</taxon>
        <taxon>Pseudomonadota</taxon>
        <taxon>Alphaproteobacteria</taxon>
        <taxon>Hyphomicrobiales</taxon>
        <taxon>Boseaceae</taxon>
        <taxon>Bosea</taxon>
    </lineage>
</organism>
<dbReference type="GO" id="GO:0004488">
    <property type="term" value="F:methylenetetrahydrofolate dehydrogenase (NADP+) activity"/>
    <property type="evidence" value="ECO:0007669"/>
    <property type="project" value="UniProtKB-UniRule"/>
</dbReference>
<evidence type="ECO:0000256" key="9">
    <source>
        <dbReference type="ARBA" id="ARBA00023102"/>
    </source>
</evidence>
<dbReference type="Gene3D" id="3.40.50.720">
    <property type="entry name" value="NAD(P)-binding Rossmann-like Domain"/>
    <property type="match status" value="1"/>
</dbReference>
<dbReference type="GO" id="GO:0004477">
    <property type="term" value="F:methenyltetrahydrofolate cyclohydrolase activity"/>
    <property type="evidence" value="ECO:0007669"/>
    <property type="project" value="UniProtKB-UniRule"/>
</dbReference>
<keyword evidence="9 12" id="KW-0368">Histidine biosynthesis</keyword>
<evidence type="ECO:0000259" key="13">
    <source>
        <dbReference type="Pfam" id="PF00763"/>
    </source>
</evidence>
<dbReference type="NCBIfam" id="NF010783">
    <property type="entry name" value="PRK14186.1"/>
    <property type="match status" value="1"/>
</dbReference>
<feature type="domain" description="Tetrahydrofolate dehydrogenase/cyclohydrolase NAD(P)-binding" evidence="14">
    <location>
        <begin position="142"/>
        <end position="283"/>
    </location>
</feature>
<gene>
    <name evidence="12" type="primary">folD</name>
    <name evidence="15" type="ORF">DWE98_18660</name>
</gene>
<dbReference type="GO" id="GO:0035999">
    <property type="term" value="P:tetrahydrofolate interconversion"/>
    <property type="evidence" value="ECO:0007669"/>
    <property type="project" value="UniProtKB-UniRule"/>
</dbReference>
<evidence type="ECO:0000313" key="16">
    <source>
        <dbReference type="Proteomes" id="UP000255207"/>
    </source>
</evidence>
<evidence type="ECO:0000259" key="14">
    <source>
        <dbReference type="Pfam" id="PF02882"/>
    </source>
</evidence>
<sequence>MAEQALIIDGKAAAASLRAEIGLEVAAIKARRGLVPGLHVVLVGDDPASRVYVASKEKLAAEIGMSSVAHRLPAETSEAELLAKLAELNADDSVDGILVQLPLPKHIDTGRVIDAIDPAKDVDGLHPINAGRLAGGKPGLVPCTPLGSMLLVKSVLPSLSGLEAVVVGRSELVGRPVAQLLLQADCTVTIAHSRTRDLAATCRRADILIAAVGRPGLVKGDWIKPGATVIDVGINRLPDGKLTGDVDFAEAVKVAGAITPVPGGVGPMTIACLLRNTLTAFHARRG</sequence>
<dbReference type="PANTHER" id="PTHR48099:SF5">
    <property type="entry name" value="C-1-TETRAHYDROFOLATE SYNTHASE, CYTOPLASMIC"/>
    <property type="match status" value="1"/>
</dbReference>
<dbReference type="Proteomes" id="UP000255207">
    <property type="component" value="Unassembled WGS sequence"/>
</dbReference>
<dbReference type="GO" id="GO:0000105">
    <property type="term" value="P:L-histidine biosynthetic process"/>
    <property type="evidence" value="ECO:0007669"/>
    <property type="project" value="UniProtKB-KW"/>
</dbReference>
<evidence type="ECO:0000256" key="7">
    <source>
        <dbReference type="ARBA" id="ARBA00022857"/>
    </source>
</evidence>
<dbReference type="InterPro" id="IPR020867">
    <property type="entry name" value="THF_DH/CycHdrlase_CS"/>
</dbReference>
<dbReference type="Gene3D" id="3.40.50.10860">
    <property type="entry name" value="Leucine Dehydrogenase, chain A, domain 1"/>
    <property type="match status" value="1"/>
</dbReference>
<dbReference type="OrthoDB" id="9803580at2"/>
<evidence type="ECO:0000256" key="1">
    <source>
        <dbReference type="ARBA" id="ARBA00004777"/>
    </source>
</evidence>
<proteinExistence type="inferred from homology"/>
<keyword evidence="6 12" id="KW-0378">Hydrolase</keyword>
<dbReference type="NCBIfam" id="NF008058">
    <property type="entry name" value="PRK10792.1"/>
    <property type="match status" value="1"/>
</dbReference>
<protein>
    <recommendedName>
        <fullName evidence="12">Bifunctional protein FolD</fullName>
    </recommendedName>
    <domain>
        <recommendedName>
            <fullName evidence="12">Methylenetetrahydrofolate dehydrogenase</fullName>
            <ecNumber evidence="12">1.5.1.5</ecNumber>
        </recommendedName>
    </domain>
    <domain>
        <recommendedName>
            <fullName evidence="12">Methenyltetrahydrofolate cyclohydrolase</fullName>
            <ecNumber evidence="12">3.5.4.9</ecNumber>
        </recommendedName>
    </domain>
</protein>
<evidence type="ECO:0000256" key="4">
    <source>
        <dbReference type="ARBA" id="ARBA00022605"/>
    </source>
</evidence>
<dbReference type="HAMAP" id="MF_01576">
    <property type="entry name" value="THF_DHG_CYH"/>
    <property type="match status" value="1"/>
</dbReference>
<comment type="catalytic activity">
    <reaction evidence="12">
        <text>(6R)-5,10-methylene-5,6,7,8-tetrahydrofolate + NADP(+) = (6R)-5,10-methenyltetrahydrofolate + NADPH</text>
        <dbReference type="Rhea" id="RHEA:22812"/>
        <dbReference type="ChEBI" id="CHEBI:15636"/>
        <dbReference type="ChEBI" id="CHEBI:57455"/>
        <dbReference type="ChEBI" id="CHEBI:57783"/>
        <dbReference type="ChEBI" id="CHEBI:58349"/>
        <dbReference type="EC" id="1.5.1.5"/>
    </reaction>
</comment>
<reference evidence="16" key="1">
    <citation type="submission" date="2018-07" db="EMBL/GenBank/DDBJ databases">
        <authorList>
            <person name="Safronova V.I."/>
            <person name="Chirak E.R."/>
            <person name="Sazanova A.L."/>
        </authorList>
    </citation>
    <scope>NUCLEOTIDE SEQUENCE [LARGE SCALE GENOMIC DNA]</scope>
    <source>
        <strain evidence="16">RCAM04685</strain>
    </source>
</reference>
<feature type="domain" description="Tetrahydrofolate dehydrogenase/cyclohydrolase catalytic" evidence="13">
    <location>
        <begin position="8"/>
        <end position="123"/>
    </location>
</feature>
<dbReference type="InterPro" id="IPR036291">
    <property type="entry name" value="NAD(P)-bd_dom_sf"/>
</dbReference>
<evidence type="ECO:0000256" key="5">
    <source>
        <dbReference type="ARBA" id="ARBA00022755"/>
    </source>
</evidence>
<keyword evidence="16" id="KW-1185">Reference proteome</keyword>